<dbReference type="PANTHER" id="PTHR48075:SF7">
    <property type="entry name" value="3-HYDROXYACYL-COA DEHYDROGENASE-RELATED"/>
    <property type="match status" value="1"/>
</dbReference>
<feature type="domain" description="3-hydroxyacyl-CoA dehydrogenase C-terminal" evidence="2">
    <location>
        <begin position="254"/>
        <end position="316"/>
    </location>
</feature>
<keyword evidence="1" id="KW-0560">Oxidoreductase</keyword>
<dbReference type="Pfam" id="PF00725">
    <property type="entry name" value="3HCDH"/>
    <property type="match status" value="1"/>
</dbReference>
<dbReference type="GO" id="GO:0006631">
    <property type="term" value="P:fatty acid metabolic process"/>
    <property type="evidence" value="ECO:0007669"/>
    <property type="project" value="InterPro"/>
</dbReference>
<evidence type="ECO:0008006" key="6">
    <source>
        <dbReference type="Google" id="ProtNLM"/>
    </source>
</evidence>
<dbReference type="PANTHER" id="PTHR48075">
    <property type="entry name" value="3-HYDROXYACYL-COA DEHYDROGENASE FAMILY PROTEIN"/>
    <property type="match status" value="1"/>
</dbReference>
<dbReference type="InterPro" id="IPR008927">
    <property type="entry name" value="6-PGluconate_DH-like_C_sf"/>
</dbReference>
<evidence type="ECO:0000259" key="3">
    <source>
        <dbReference type="Pfam" id="PF02737"/>
    </source>
</evidence>
<dbReference type="KEGG" id="msea:METESE_04130"/>
<dbReference type="Gene3D" id="3.40.50.720">
    <property type="entry name" value="NAD(P)-binding Rossmann-like Domain"/>
    <property type="match status" value="1"/>
</dbReference>
<accession>A0AA48KBU9</accession>
<dbReference type="RefSeq" id="WP_243330736.1">
    <property type="nucleotide sequence ID" value="NZ_AP027081.1"/>
</dbReference>
<evidence type="ECO:0000313" key="4">
    <source>
        <dbReference type="EMBL" id="BDU75455.1"/>
    </source>
</evidence>
<evidence type="ECO:0000256" key="1">
    <source>
        <dbReference type="ARBA" id="ARBA00023002"/>
    </source>
</evidence>
<dbReference type="EMBL" id="AP027081">
    <property type="protein sequence ID" value="BDU75455.1"/>
    <property type="molecule type" value="Genomic_DNA"/>
</dbReference>
<dbReference type="InterPro" id="IPR006108">
    <property type="entry name" value="3HC_DH_C"/>
</dbReference>
<dbReference type="GO" id="GO:0016616">
    <property type="term" value="F:oxidoreductase activity, acting on the CH-OH group of donors, NAD or NADP as acceptor"/>
    <property type="evidence" value="ECO:0007669"/>
    <property type="project" value="InterPro"/>
</dbReference>
<dbReference type="AlphaFoldDB" id="A0AA48KBU9"/>
<dbReference type="InterPro" id="IPR006176">
    <property type="entry name" value="3-OHacyl-CoA_DH_NAD-bd"/>
</dbReference>
<dbReference type="Proteomes" id="UP001228113">
    <property type="component" value="Chromosome"/>
</dbReference>
<evidence type="ECO:0000313" key="5">
    <source>
        <dbReference type="Proteomes" id="UP001228113"/>
    </source>
</evidence>
<reference evidence="4" key="1">
    <citation type="journal article" date="2023" name="Int. J. Syst. Evol. Microbiol.">
        <title>Mesoterricola silvestris gen. nov., sp. nov., Mesoterricola sediminis sp. nov., Geothrix oryzae sp. nov., Geothrix edaphica sp. nov., Geothrix rubra sp. nov., and Geothrix limicola sp. nov., six novel members of Acidobacteriota isolated from soils.</title>
        <authorList>
            <person name="Itoh H."/>
            <person name="Sugisawa Y."/>
            <person name="Mise K."/>
            <person name="Xu Z."/>
            <person name="Kuniyasu M."/>
            <person name="Ushijima N."/>
            <person name="Kawano K."/>
            <person name="Kobayashi E."/>
            <person name="Shiratori Y."/>
            <person name="Masuda Y."/>
            <person name="Senoo K."/>
        </authorList>
    </citation>
    <scope>NUCLEOTIDE SEQUENCE</scope>
    <source>
        <strain evidence="4">W786</strain>
    </source>
</reference>
<dbReference type="Pfam" id="PF02737">
    <property type="entry name" value="3HCDH_N"/>
    <property type="match status" value="1"/>
</dbReference>
<organism evidence="4 5">
    <name type="scientific">Mesoterricola sediminis</name>
    <dbReference type="NCBI Taxonomy" id="2927980"/>
    <lineage>
        <taxon>Bacteria</taxon>
        <taxon>Pseudomonadati</taxon>
        <taxon>Acidobacteriota</taxon>
        <taxon>Holophagae</taxon>
        <taxon>Holophagales</taxon>
        <taxon>Holophagaceae</taxon>
        <taxon>Mesoterricola</taxon>
    </lineage>
</organism>
<dbReference type="GO" id="GO:0070403">
    <property type="term" value="F:NAD+ binding"/>
    <property type="evidence" value="ECO:0007669"/>
    <property type="project" value="InterPro"/>
</dbReference>
<evidence type="ECO:0000259" key="2">
    <source>
        <dbReference type="Pfam" id="PF00725"/>
    </source>
</evidence>
<name>A0AA48KBU9_9BACT</name>
<gene>
    <name evidence="4" type="ORF">METESE_04130</name>
</gene>
<dbReference type="Gene3D" id="1.10.1040.50">
    <property type="match status" value="1"/>
</dbReference>
<proteinExistence type="predicted"/>
<dbReference type="SUPFAM" id="SSF51735">
    <property type="entry name" value="NAD(P)-binding Rossmann-fold domains"/>
    <property type="match status" value="1"/>
</dbReference>
<feature type="domain" description="3-hydroxyacyl-CoA dehydrogenase NAD binding" evidence="3">
    <location>
        <begin position="57"/>
        <end position="217"/>
    </location>
</feature>
<sequence length="443" mass="49562">MDLNQRLKHVAVIGAAGKMGSGIALLLALEMAWRALEDPGATYVLNLVDMADGPLQGLQRYLRDQARKDGEKQINRLRAVFRDRADLVENGEMVQAFVDEVMIHVRTGKALALAKDSSLVFEAAFEREEVKVEIYNELAVLCPPSTWFLTNTSSIPLRVLAEQCGIGGRLIGYHFYNPPAVQKLLEVIVPDGCDPDLVEAAYALAKILRKTTVPARDIAGFIGNGHFMRDGLHCIREMEHLARDYGFVQALYMVEKVSRDWLLRPMGMFQLIDYVGIDVFQLILRVMDHYLQDGLHSDLIDHMLDLGIRGGQTSSGAQKDGFLRYEKGRPAGIFDPAARDYVPLDEAFVRDMDGLLGPHPDPALTWKALSRDPAREEKLRAYFRRLKDLDSLGAGMARAHVFDSRDVALDLVRQGVAARPEDVNDVLTLGFFHLYGPINDYLD</sequence>
<keyword evidence="5" id="KW-1185">Reference proteome</keyword>
<dbReference type="InterPro" id="IPR036291">
    <property type="entry name" value="NAD(P)-bd_dom_sf"/>
</dbReference>
<dbReference type="SUPFAM" id="SSF48179">
    <property type="entry name" value="6-phosphogluconate dehydrogenase C-terminal domain-like"/>
    <property type="match status" value="1"/>
</dbReference>
<protein>
    <recommendedName>
        <fullName evidence="6">3-hydroxybutyryl-CoA dehydrogenase</fullName>
    </recommendedName>
</protein>